<gene>
    <name evidence="12" type="ordered locus">Spiaf_0101</name>
</gene>
<dbReference type="eggNOG" id="COG1640">
    <property type="taxonomic scope" value="Bacteria"/>
</dbReference>
<dbReference type="GO" id="GO:0005737">
    <property type="term" value="C:cytoplasm"/>
    <property type="evidence" value="ECO:0007669"/>
    <property type="project" value="UniProtKB-SubCell"/>
</dbReference>
<reference evidence="13" key="1">
    <citation type="journal article" date="2013" name="Stand. Genomic Sci.">
        <title>Complete genome sequence of the halophilic bacterium Spirochaeta africana type strain (Z-7692(T)) from the alkaline Lake Magadi in the East African Rift.</title>
        <authorList>
            <person name="Liolos K."/>
            <person name="Abt B."/>
            <person name="Scheuner C."/>
            <person name="Teshima H."/>
            <person name="Held B."/>
            <person name="Lapidus A."/>
            <person name="Nolan M."/>
            <person name="Lucas S."/>
            <person name="Deshpande S."/>
            <person name="Cheng J.F."/>
            <person name="Tapia R."/>
            <person name="Goodwin L.A."/>
            <person name="Pitluck S."/>
            <person name="Pagani I."/>
            <person name="Ivanova N."/>
            <person name="Mavromatis K."/>
            <person name="Mikhailova N."/>
            <person name="Huntemann M."/>
            <person name="Pati A."/>
            <person name="Chen A."/>
            <person name="Palaniappan K."/>
            <person name="Land M."/>
            <person name="Rohde M."/>
            <person name="Tindall B.J."/>
            <person name="Detter J.C."/>
            <person name="Goker M."/>
            <person name="Bristow J."/>
            <person name="Eisen J.A."/>
            <person name="Markowitz V."/>
            <person name="Hugenholtz P."/>
            <person name="Woyke T."/>
            <person name="Klenk H.P."/>
            <person name="Kyrpides N.C."/>
        </authorList>
    </citation>
    <scope>NUCLEOTIDE SEQUENCE</scope>
    <source>
        <strain evidence="13">ATCC 700263 / DSM 8902 / Z-7692</strain>
    </source>
</reference>
<dbReference type="KEGG" id="sfc:Spiaf_0101"/>
<dbReference type="Gene3D" id="3.20.20.80">
    <property type="entry name" value="Glycosidases"/>
    <property type="match status" value="2"/>
</dbReference>
<dbReference type="RefSeq" id="WP_014454208.1">
    <property type="nucleotide sequence ID" value="NC_017098.1"/>
</dbReference>
<dbReference type="SUPFAM" id="SSF51445">
    <property type="entry name" value="(Trans)glycosidases"/>
    <property type="match status" value="1"/>
</dbReference>
<dbReference type="EMBL" id="CP003282">
    <property type="protein sequence ID" value="AFG36210.1"/>
    <property type="molecule type" value="Genomic_DNA"/>
</dbReference>
<keyword evidence="13" id="KW-1185">Reference proteome</keyword>
<evidence type="ECO:0000256" key="8">
    <source>
        <dbReference type="ARBA" id="ARBA00022679"/>
    </source>
</evidence>
<evidence type="ECO:0000256" key="5">
    <source>
        <dbReference type="ARBA" id="ARBA00020295"/>
    </source>
</evidence>
<dbReference type="PANTHER" id="PTHR32518">
    <property type="match status" value="1"/>
</dbReference>
<dbReference type="InterPro" id="IPR017853">
    <property type="entry name" value="GH"/>
</dbReference>
<evidence type="ECO:0000256" key="11">
    <source>
        <dbReference type="ARBA" id="ARBA00031501"/>
    </source>
</evidence>
<dbReference type="InterPro" id="IPR003385">
    <property type="entry name" value="Glyco_hydro_77"/>
</dbReference>
<protein>
    <recommendedName>
        <fullName evidence="5">4-alpha-glucanotransferase</fullName>
        <ecNumber evidence="4">2.4.1.25</ecNumber>
    </recommendedName>
    <alternativeName>
        <fullName evidence="10">Amylomaltase</fullName>
    </alternativeName>
    <alternativeName>
        <fullName evidence="11">Disproportionating enzyme</fullName>
    </alternativeName>
</protein>
<sequence>MKFPGFTHNLTGVAVPVSALRSPESLGCGEFADLLPLAEWCKQTGLEVIQLLPINDTGSQSSPYFALTAFALHPMYLRVQDLPELGDLPDLAKKVKSKITRAKKTLNAHERMDYQGTLTTKMELVNTIFAEHADAILSSKPLADWIAANHWVKEYAVFKVLKAENQERSWVEWDSFQEPAPGDIEKRWSEKKLQREHMFHAWLQWRLENQLREVVGRLDEMDVFLKGDLPILMNEDSADVWAHRDIFITRLRAGAPPDMFSADGQNWGFPIYDWDTLAEQDYGWWKDRLRQSDKFYHAYRIDHVLGFFRIWSIPEANTLGTLGYFFPSAFIAQEELRRHGLDDARIRWLAEPHIQGEQIRDTLGEYHEAIVSRVFSQIFDQDLYTFSRKVHGEKFFDQLDIPDNIRGVLRAWYKDRALIEVEDGIYAPSWTFRECSRYHALSDHEKGAFEHLVATHANRSEAMWAENGRRLLSFMSQTVPMLTCAEDLGVIPDCVPQVLGELGILSLRIPRWSRDWNAPGQPYVSLQDYPALSVCTPSVHDTSTMREWWEREGEQEGFWHSLGFQEPCPGEFTADTAMRVYQRLLECNSQICMFQIQDLFVLDPELRVEDPGLERINVPGTLNDFNWTYRIPMDVQELKKYTTLNTRVAELTGPRAERTV</sequence>
<evidence type="ECO:0000313" key="12">
    <source>
        <dbReference type="EMBL" id="AFG36210.1"/>
    </source>
</evidence>
<dbReference type="GO" id="GO:0004134">
    <property type="term" value="F:4-alpha-glucanotransferase activity"/>
    <property type="evidence" value="ECO:0007669"/>
    <property type="project" value="UniProtKB-EC"/>
</dbReference>
<evidence type="ECO:0000256" key="6">
    <source>
        <dbReference type="ARBA" id="ARBA00022490"/>
    </source>
</evidence>
<comment type="catalytic activity">
    <reaction evidence="1">
        <text>Transfers a segment of a (1-&gt;4)-alpha-D-glucan to a new position in an acceptor, which may be glucose or a (1-&gt;4)-alpha-D-glucan.</text>
        <dbReference type="EC" id="2.4.1.25"/>
    </reaction>
</comment>
<comment type="similarity">
    <text evidence="3">Belongs to the disproportionating enzyme family.</text>
</comment>
<evidence type="ECO:0000256" key="3">
    <source>
        <dbReference type="ARBA" id="ARBA00005684"/>
    </source>
</evidence>
<keyword evidence="8 12" id="KW-0808">Transferase</keyword>
<evidence type="ECO:0000256" key="1">
    <source>
        <dbReference type="ARBA" id="ARBA00000439"/>
    </source>
</evidence>
<dbReference type="STRING" id="889378.Spiaf_0101"/>
<dbReference type="PANTHER" id="PTHR32518:SF3">
    <property type="entry name" value="4-ALPHA-GLUCANOTRANSFERASE"/>
    <property type="match status" value="1"/>
</dbReference>
<dbReference type="EC" id="2.4.1.25" evidence="4"/>
<evidence type="ECO:0000256" key="7">
    <source>
        <dbReference type="ARBA" id="ARBA00022676"/>
    </source>
</evidence>
<dbReference type="OrthoDB" id="9811841at2"/>
<dbReference type="GO" id="GO:0005975">
    <property type="term" value="P:carbohydrate metabolic process"/>
    <property type="evidence" value="ECO:0007669"/>
    <property type="project" value="InterPro"/>
</dbReference>
<accession>H9UFB7</accession>
<evidence type="ECO:0000256" key="10">
    <source>
        <dbReference type="ARBA" id="ARBA00031423"/>
    </source>
</evidence>
<evidence type="ECO:0000313" key="13">
    <source>
        <dbReference type="Proteomes" id="UP000007383"/>
    </source>
</evidence>
<dbReference type="HOGENOM" id="CLU_014132_2_1_12"/>
<evidence type="ECO:0000256" key="4">
    <source>
        <dbReference type="ARBA" id="ARBA00012560"/>
    </source>
</evidence>
<keyword evidence="7" id="KW-0328">Glycosyltransferase</keyword>
<comment type="subcellular location">
    <subcellularLocation>
        <location evidence="2">Cytoplasm</location>
    </subcellularLocation>
</comment>
<keyword evidence="9" id="KW-0119">Carbohydrate metabolism</keyword>
<organism evidence="12 13">
    <name type="scientific">Spirochaeta africana (strain ATCC 700263 / DSM 8902 / Z-7692)</name>
    <dbReference type="NCBI Taxonomy" id="889378"/>
    <lineage>
        <taxon>Bacteria</taxon>
        <taxon>Pseudomonadati</taxon>
        <taxon>Spirochaetota</taxon>
        <taxon>Spirochaetia</taxon>
        <taxon>Spirochaetales</taxon>
        <taxon>Spirochaetaceae</taxon>
        <taxon>Spirochaeta</taxon>
    </lineage>
</organism>
<dbReference type="PATRIC" id="fig|889378.3.peg.104"/>
<keyword evidence="6" id="KW-0963">Cytoplasm</keyword>
<evidence type="ECO:0000256" key="9">
    <source>
        <dbReference type="ARBA" id="ARBA00023277"/>
    </source>
</evidence>
<dbReference type="AlphaFoldDB" id="H9UFB7"/>
<dbReference type="Proteomes" id="UP000007383">
    <property type="component" value="Chromosome"/>
</dbReference>
<proteinExistence type="inferred from homology"/>
<name>H9UFB7_SPIAZ</name>
<evidence type="ECO:0000256" key="2">
    <source>
        <dbReference type="ARBA" id="ARBA00004496"/>
    </source>
</evidence>
<dbReference type="Pfam" id="PF02446">
    <property type="entry name" value="Glyco_hydro_77"/>
    <property type="match status" value="1"/>
</dbReference>